<gene>
    <name evidence="2" type="ORF">RBR11_08600</name>
</gene>
<name>A0ABU0XFS7_9MICO</name>
<protein>
    <submittedName>
        <fullName evidence="2">Uncharacterized protein</fullName>
    </submittedName>
</protein>
<evidence type="ECO:0000313" key="3">
    <source>
        <dbReference type="Proteomes" id="UP001230289"/>
    </source>
</evidence>
<dbReference type="RefSeq" id="WP_308488912.1">
    <property type="nucleotide sequence ID" value="NZ_JAVFCB010000004.1"/>
</dbReference>
<accession>A0ABU0XFS7</accession>
<reference evidence="2 3" key="1">
    <citation type="submission" date="2023-08" db="EMBL/GenBank/DDBJ databases">
        <title>Microbacterium sp. nov., isolated from a waste landfill.</title>
        <authorList>
            <person name="Wen W."/>
        </authorList>
    </citation>
    <scope>NUCLEOTIDE SEQUENCE [LARGE SCALE GENOMIC DNA]</scope>
    <source>
        <strain evidence="2 3">ASV81</strain>
    </source>
</reference>
<dbReference type="Proteomes" id="UP001230289">
    <property type="component" value="Unassembled WGS sequence"/>
</dbReference>
<sequence>MTTAAENAQQTPADAERTAPRAGAPLGLTVLPGLDGADAGLCVDGFCRLPGAKD</sequence>
<dbReference type="EMBL" id="JAVFCB010000004">
    <property type="protein sequence ID" value="MDQ4213974.1"/>
    <property type="molecule type" value="Genomic_DNA"/>
</dbReference>
<proteinExistence type="predicted"/>
<evidence type="ECO:0000256" key="1">
    <source>
        <dbReference type="SAM" id="MobiDB-lite"/>
    </source>
</evidence>
<feature type="region of interest" description="Disordered" evidence="1">
    <location>
        <begin position="1"/>
        <end position="25"/>
    </location>
</feature>
<keyword evidence="3" id="KW-1185">Reference proteome</keyword>
<comment type="caution">
    <text evidence="2">The sequence shown here is derived from an EMBL/GenBank/DDBJ whole genome shotgun (WGS) entry which is preliminary data.</text>
</comment>
<organism evidence="2 3">
    <name type="scientific">Microbacterium capsulatum</name>
    <dbReference type="NCBI Taxonomy" id="3041921"/>
    <lineage>
        <taxon>Bacteria</taxon>
        <taxon>Bacillati</taxon>
        <taxon>Actinomycetota</taxon>
        <taxon>Actinomycetes</taxon>
        <taxon>Micrococcales</taxon>
        <taxon>Microbacteriaceae</taxon>
        <taxon>Microbacterium</taxon>
    </lineage>
</organism>
<feature type="compositionally biased region" description="Polar residues" evidence="1">
    <location>
        <begin position="1"/>
        <end position="12"/>
    </location>
</feature>
<evidence type="ECO:0000313" key="2">
    <source>
        <dbReference type="EMBL" id="MDQ4213974.1"/>
    </source>
</evidence>